<evidence type="ECO:0000313" key="2">
    <source>
        <dbReference type="Proteomes" id="UP000035682"/>
    </source>
</evidence>
<name>A0A090LRA2_STRRB</name>
<reference evidence="3" key="2">
    <citation type="submission" date="2020-12" db="UniProtKB">
        <authorList>
            <consortium name="WormBaseParasite"/>
        </authorList>
    </citation>
    <scope>IDENTIFICATION</scope>
</reference>
<evidence type="ECO:0000313" key="1">
    <source>
        <dbReference type="EMBL" id="CEF70126.1"/>
    </source>
</evidence>
<organism evidence="1">
    <name type="scientific">Strongyloides ratti</name>
    <name type="common">Parasitic roundworm</name>
    <dbReference type="NCBI Taxonomy" id="34506"/>
    <lineage>
        <taxon>Eukaryota</taxon>
        <taxon>Metazoa</taxon>
        <taxon>Ecdysozoa</taxon>
        <taxon>Nematoda</taxon>
        <taxon>Chromadorea</taxon>
        <taxon>Rhabditida</taxon>
        <taxon>Tylenchina</taxon>
        <taxon>Panagrolaimomorpha</taxon>
        <taxon>Strongyloidoidea</taxon>
        <taxon>Strongyloididae</taxon>
        <taxon>Strongyloides</taxon>
    </lineage>
</organism>
<dbReference type="CTD" id="36382498"/>
<gene>
    <name evidence="1 3 4" type="ORF">SRAE_2000476300</name>
</gene>
<protein>
    <submittedName>
        <fullName evidence="1 3">Uncharacterized protein</fullName>
    </submittedName>
</protein>
<dbReference type="GeneID" id="36382498"/>
<dbReference type="EMBL" id="LN609529">
    <property type="protein sequence ID" value="CEF70126.1"/>
    <property type="molecule type" value="Genomic_DNA"/>
</dbReference>
<reference evidence="1 2" key="1">
    <citation type="submission" date="2014-09" db="EMBL/GenBank/DDBJ databases">
        <authorList>
            <person name="Martin A.A."/>
        </authorList>
    </citation>
    <scope>NUCLEOTIDE SEQUENCE</scope>
    <source>
        <strain evidence="2">ED321</strain>
        <strain evidence="1">ED321 Heterogonic</strain>
    </source>
</reference>
<sequence length="544" mass="64187">MKTFIAKRYVNSLSDIIAVGKLSKNIYINAANFTINKVITCESSYFYINLSKKSDSFDYVITRFFNSKENVNIDNEINRLFKTSRENVENVTKITIALSDAFNQITPTECHFYGEKLANFVDKLFVIFNNAKILEIIHLSNEERNGFIFYFLMNLKNNNIKVVNGIAFEDIITFSFNNQNEKIDVFRNLKNLTEINIFKQIEFNPLSQHPKVKKYIYYLIDCLSKKKECTLSFYRVDHSLSNDFLIKIVTYAQKKNVNVKFNELSFSFNDFFDSILLNMKKLNYLNITNITELNISLTNISEITNINKGIILMKKLKCLRVHIQYDFYKILVHENRTTSNCIKIIYTKFNQLNFKMLKNLKFFYLQFPYMIWIQINKHKQELQEHLFQYIGECLISILPNSVTLLSLASVPIKNNNFFYLISKNLPNLTKLFINQNCIIPRKSLKYLKNLKFIYFPYNLNLVIPNWINIVVVFHENSIIMKTSHSDKKIDDTVLQSNLYSLLKNQYKNSVIYSNSNHSQVSVFFNNIFHWEQFINLSSLYDITA</sequence>
<evidence type="ECO:0000313" key="3">
    <source>
        <dbReference type="WBParaSite" id="SRAE_2000476300.1"/>
    </source>
</evidence>
<dbReference type="WormBase" id="SRAE_2000476300">
    <property type="protein sequence ID" value="SRP11237"/>
    <property type="gene ID" value="WBGene00265005"/>
</dbReference>
<accession>A0A090LRA2</accession>
<dbReference type="AlphaFoldDB" id="A0A090LRA2"/>
<evidence type="ECO:0000313" key="4">
    <source>
        <dbReference type="WormBase" id="SRAE_2000476300"/>
    </source>
</evidence>
<dbReference type="WBParaSite" id="SRAE_2000476300.1">
    <property type="protein sequence ID" value="SRAE_2000476300.1"/>
    <property type="gene ID" value="WBGene00265005"/>
</dbReference>
<dbReference type="Proteomes" id="UP000035682">
    <property type="component" value="Unplaced"/>
</dbReference>
<keyword evidence="2" id="KW-1185">Reference proteome</keyword>
<proteinExistence type="predicted"/>
<dbReference type="RefSeq" id="XP_024509325.1">
    <property type="nucleotide sequence ID" value="XM_024643680.1"/>
</dbReference>